<gene>
    <name evidence="1" type="ORF">NQ176_g1078</name>
</gene>
<dbReference type="EMBL" id="JANJQO010000052">
    <property type="protein sequence ID" value="KAJ2982905.1"/>
    <property type="molecule type" value="Genomic_DNA"/>
</dbReference>
<keyword evidence="2" id="KW-1185">Reference proteome</keyword>
<name>A0ACC1NUB3_9HYPO</name>
<comment type="caution">
    <text evidence="1">The sequence shown here is derived from an EMBL/GenBank/DDBJ whole genome shotgun (WGS) entry which is preliminary data.</text>
</comment>
<evidence type="ECO:0000313" key="2">
    <source>
        <dbReference type="Proteomes" id="UP001143910"/>
    </source>
</evidence>
<reference evidence="1" key="1">
    <citation type="submission" date="2022-08" db="EMBL/GenBank/DDBJ databases">
        <title>Genome Sequence of Lecanicillium fungicola.</title>
        <authorList>
            <person name="Buettner E."/>
        </authorList>
    </citation>
    <scope>NUCLEOTIDE SEQUENCE</scope>
    <source>
        <strain evidence="1">Babe33</strain>
    </source>
</reference>
<dbReference type="Proteomes" id="UP001143910">
    <property type="component" value="Unassembled WGS sequence"/>
</dbReference>
<protein>
    <submittedName>
        <fullName evidence="1">Uncharacterized protein</fullName>
    </submittedName>
</protein>
<evidence type="ECO:0000313" key="1">
    <source>
        <dbReference type="EMBL" id="KAJ2982905.1"/>
    </source>
</evidence>
<proteinExistence type="predicted"/>
<organism evidence="1 2">
    <name type="scientific">Zarea fungicola</name>
    <dbReference type="NCBI Taxonomy" id="93591"/>
    <lineage>
        <taxon>Eukaryota</taxon>
        <taxon>Fungi</taxon>
        <taxon>Dikarya</taxon>
        <taxon>Ascomycota</taxon>
        <taxon>Pezizomycotina</taxon>
        <taxon>Sordariomycetes</taxon>
        <taxon>Hypocreomycetidae</taxon>
        <taxon>Hypocreales</taxon>
        <taxon>Cordycipitaceae</taxon>
        <taxon>Zarea</taxon>
    </lineage>
</organism>
<sequence length="579" mass="61663">MASHSEPDHSLPSKTEGEQHTEPNQVVPMQDLKAHPDLPPPGSEDATTASHTAKDGPDELDINLLTGFRLAVVMLALCISNFLVALDTTILSTAVPRISSTFNSLQDVGWYTSSYFLTNCSFQLFYGKLYTRFDAKLVFIIAMLIFEIGSLLCAVAPTSVAFIVGRAVAGLGSAGAFSGALIMVMHSVQPEKRAQYSGMIVGMYGIASVAAPLIGGAFTDHVTWRWCFYINLPCGAVAIGGILLFFHSSDRKVVKDADESLWEKFAKLDPLGTFVFLASIVCLLIALQLGGSTYAFNNARIIVLFVLFGLLLVAFIAIQLFAKDTTIPPRVMKQRSMAFGMLYVFCVGAQFLVLVTYMPIWFQAVRATSATQSGIRSLPILLSNTFCVVLAGALVSMTGHYIPFMIASVVLTSIGAGLLTTLTVDAGAGKWVGYQIIAGIGGGLGYQQGITVAQAVLKGTDMTIGTAVMIFVQLLGGTILVSAANNVFVTKLVGELRRTVPDLDPDIVLKAGASGLNHVVNKTDYPLVIHAYNAALTKTFQIALIVSCLGAIGVLGVEWKRGSTKEANDDEIAPPVAAA</sequence>
<accession>A0ACC1NUB3</accession>